<organism evidence="3 4">
    <name type="scientific">Actinoplanes ianthinogenes</name>
    <dbReference type="NCBI Taxonomy" id="122358"/>
    <lineage>
        <taxon>Bacteria</taxon>
        <taxon>Bacillati</taxon>
        <taxon>Actinomycetota</taxon>
        <taxon>Actinomycetes</taxon>
        <taxon>Micromonosporales</taxon>
        <taxon>Micromonosporaceae</taxon>
        <taxon>Actinoplanes</taxon>
    </lineage>
</organism>
<feature type="compositionally biased region" description="Polar residues" evidence="1">
    <location>
        <begin position="479"/>
        <end position="496"/>
    </location>
</feature>
<dbReference type="NCBIfam" id="NF041680">
    <property type="entry name" value="transp_NF041680"/>
    <property type="match status" value="1"/>
</dbReference>
<feature type="region of interest" description="Disordered" evidence="1">
    <location>
        <begin position="426"/>
        <end position="502"/>
    </location>
</feature>
<evidence type="ECO:0000313" key="3">
    <source>
        <dbReference type="EMBL" id="BCJ46569.1"/>
    </source>
</evidence>
<dbReference type="InterPro" id="IPR038721">
    <property type="entry name" value="IS701-like_DDE_dom"/>
</dbReference>
<dbReference type="Proteomes" id="UP000676967">
    <property type="component" value="Chromosome"/>
</dbReference>
<dbReference type="Gene3D" id="3.90.350.10">
    <property type="entry name" value="Transposase Inhibitor Protein From Tn5, Chain A, domain 1"/>
    <property type="match status" value="1"/>
</dbReference>
<evidence type="ECO:0000259" key="2">
    <source>
        <dbReference type="Pfam" id="PF13546"/>
    </source>
</evidence>
<name>A0ABM7M4M0_9ACTN</name>
<sequence>MIFLSREENRIKGCLLISVHDAAPTDAVGQLTAFRQEFHRCLSHRPDALFELVDALLCGDGPVISLPELSLTGEHRRGHGSLYAALSRGRIDVDRLRTALASVTVPRAADGRIVLAVDVTCWLRPEAHTSRQRVLCHTYGRGKDTHIMVPGWPYSLVTALETGRSSWTAPLDARRLAPGDDTATITAGQLRDVVERLIAAGHWQPGDPDIWIVADAGYDGPRLAFLLTDLPVQILVRMRSDRVLRRPAPARTPGTTGRPPRHGGEFLFGDPASWGEPDAATTTDTRLYGAATARAWHRLHPRLTHRTAWISQNGQLPIIEGTVIRLSVEQLPSGGNPKPVWLWWSHPTADSHEVNLAWQAFLRRFDIEHTFRMLKQTLGWTRPKLRDPEAADRWAWLVLAAYTQLRLARAAVSDLRRPWERPMPAERLTPARVRRGFRNLHSRTGSPTAAPKPSRPGPGRPPGRRNNQPATRHDVHIVTSPNTSPSDKTKRISSSPRPRRTG</sequence>
<dbReference type="InterPro" id="IPR012337">
    <property type="entry name" value="RNaseH-like_sf"/>
</dbReference>
<dbReference type="Pfam" id="PF13546">
    <property type="entry name" value="DDE_5"/>
    <property type="match status" value="1"/>
</dbReference>
<keyword evidence="4" id="KW-1185">Reference proteome</keyword>
<dbReference type="SUPFAM" id="SSF53098">
    <property type="entry name" value="Ribonuclease H-like"/>
    <property type="match status" value="1"/>
</dbReference>
<proteinExistence type="predicted"/>
<feature type="domain" description="Transposase IS701-like DDE" evidence="2">
    <location>
        <begin position="37"/>
        <end position="300"/>
    </location>
</feature>
<protein>
    <recommendedName>
        <fullName evidence="2">Transposase IS701-like DDE domain-containing protein</fullName>
    </recommendedName>
</protein>
<evidence type="ECO:0000313" key="4">
    <source>
        <dbReference type="Proteomes" id="UP000676967"/>
    </source>
</evidence>
<reference evidence="3 4" key="1">
    <citation type="submission" date="2020-08" db="EMBL/GenBank/DDBJ databases">
        <title>Whole genome shotgun sequence of Actinoplanes ianthinogenes NBRC 13996.</title>
        <authorList>
            <person name="Komaki H."/>
            <person name="Tamura T."/>
        </authorList>
    </citation>
    <scope>NUCLEOTIDE SEQUENCE [LARGE SCALE GENOMIC DNA]</scope>
    <source>
        <strain evidence="3 4">NBRC 13996</strain>
    </source>
</reference>
<accession>A0ABM7M4M0</accession>
<dbReference type="EMBL" id="AP023356">
    <property type="protein sequence ID" value="BCJ46569.1"/>
    <property type="molecule type" value="Genomic_DNA"/>
</dbReference>
<evidence type="ECO:0000256" key="1">
    <source>
        <dbReference type="SAM" id="MobiDB-lite"/>
    </source>
</evidence>
<feature type="compositionally biased region" description="Basic residues" evidence="1">
    <location>
        <begin position="432"/>
        <end position="441"/>
    </location>
</feature>
<gene>
    <name evidence="3" type="ORF">Aiant_72260</name>
</gene>